<dbReference type="EMBL" id="BAABLO010000001">
    <property type="protein sequence ID" value="GAA4711101.1"/>
    <property type="molecule type" value="Genomic_DNA"/>
</dbReference>
<sequence>MRRALPVLGFLAGALLWWPVGFLGVRPWPHLPLDVFAGDALFLGATAAAASVSLLVRSPWPRLLVVVLASGLGWLVDTPTGRYPHEQEVLAVLLGGAALVGILLGARGAKGPLAAATVLAVVAGLSPATWPRGLALALALALPFAVATWQRVAPTLLSLVRLVVTWLVFALLARALSYGWDLVRPGAGGVPVGQQARTVADAAWDFVRTQWWTHSQALASSSTRWFVTAAVLAVVIVVLRAGHGALRRRSSPLRRLTPGGRRVKPGGRRVTAGGRPPRYRSGRATHGRAPYASSWSSGGRVTSGGRRR</sequence>
<feature type="transmembrane region" description="Helical" evidence="2">
    <location>
        <begin position="225"/>
        <end position="246"/>
    </location>
</feature>
<proteinExistence type="predicted"/>
<feature type="compositionally biased region" description="Basic residues" evidence="1">
    <location>
        <begin position="277"/>
        <end position="286"/>
    </location>
</feature>
<organism evidence="3 4">
    <name type="scientific">Pedococcus ginsenosidimutans</name>
    <dbReference type="NCBI Taxonomy" id="490570"/>
    <lineage>
        <taxon>Bacteria</taxon>
        <taxon>Bacillati</taxon>
        <taxon>Actinomycetota</taxon>
        <taxon>Actinomycetes</taxon>
        <taxon>Micrococcales</taxon>
        <taxon>Intrasporangiaceae</taxon>
        <taxon>Pedococcus</taxon>
    </lineage>
</organism>
<comment type="caution">
    <text evidence="3">The sequence shown here is derived from an EMBL/GenBank/DDBJ whole genome shotgun (WGS) entry which is preliminary data.</text>
</comment>
<feature type="transmembrane region" description="Helical" evidence="2">
    <location>
        <begin position="63"/>
        <end position="83"/>
    </location>
</feature>
<keyword evidence="2" id="KW-0812">Transmembrane</keyword>
<feature type="compositionally biased region" description="Low complexity" evidence="1">
    <location>
        <begin position="293"/>
        <end position="308"/>
    </location>
</feature>
<feature type="region of interest" description="Disordered" evidence="1">
    <location>
        <begin position="252"/>
        <end position="308"/>
    </location>
</feature>
<reference evidence="4" key="1">
    <citation type="journal article" date="2019" name="Int. J. Syst. Evol. Microbiol.">
        <title>The Global Catalogue of Microorganisms (GCM) 10K type strain sequencing project: providing services to taxonomists for standard genome sequencing and annotation.</title>
        <authorList>
            <consortium name="The Broad Institute Genomics Platform"/>
            <consortium name="The Broad Institute Genome Sequencing Center for Infectious Disease"/>
            <person name="Wu L."/>
            <person name="Ma J."/>
        </authorList>
    </citation>
    <scope>NUCLEOTIDE SEQUENCE [LARGE SCALE GENOMIC DNA]</scope>
    <source>
        <strain evidence="4">JCM 18961</strain>
    </source>
</reference>
<evidence type="ECO:0000313" key="4">
    <source>
        <dbReference type="Proteomes" id="UP001500556"/>
    </source>
</evidence>
<feature type="transmembrane region" description="Helical" evidence="2">
    <location>
        <begin position="89"/>
        <end position="106"/>
    </location>
</feature>
<gene>
    <name evidence="3" type="ORF">GCM10025782_03970</name>
</gene>
<keyword evidence="4" id="KW-1185">Reference proteome</keyword>
<feature type="transmembrane region" description="Helical" evidence="2">
    <location>
        <begin position="136"/>
        <end position="152"/>
    </location>
</feature>
<dbReference type="Proteomes" id="UP001500556">
    <property type="component" value="Unassembled WGS sequence"/>
</dbReference>
<keyword evidence="2" id="KW-0472">Membrane</keyword>
<evidence type="ECO:0000256" key="1">
    <source>
        <dbReference type="SAM" id="MobiDB-lite"/>
    </source>
</evidence>
<keyword evidence="2" id="KW-1133">Transmembrane helix</keyword>
<protein>
    <submittedName>
        <fullName evidence="3">Uncharacterized protein</fullName>
    </submittedName>
</protein>
<feature type="transmembrane region" description="Helical" evidence="2">
    <location>
        <begin position="159"/>
        <end position="180"/>
    </location>
</feature>
<accession>A0ABP8XM41</accession>
<name>A0ABP8XM41_9MICO</name>
<evidence type="ECO:0000256" key="2">
    <source>
        <dbReference type="SAM" id="Phobius"/>
    </source>
</evidence>
<evidence type="ECO:0000313" key="3">
    <source>
        <dbReference type="EMBL" id="GAA4711101.1"/>
    </source>
</evidence>